<evidence type="ECO:0000256" key="4">
    <source>
        <dbReference type="ARBA" id="ARBA00022723"/>
    </source>
</evidence>
<dbReference type="Gene3D" id="3.30.565.10">
    <property type="entry name" value="Histidine kinase-like ATPase, C-terminal domain"/>
    <property type="match status" value="1"/>
</dbReference>
<keyword evidence="6" id="KW-0238">DNA-binding</keyword>
<dbReference type="InterPro" id="IPR013506">
    <property type="entry name" value="Topo_IIA_bsu_dom2"/>
</dbReference>
<dbReference type="InterPro" id="IPR018522">
    <property type="entry name" value="TopoIIA_CS"/>
</dbReference>
<protein>
    <recommendedName>
        <fullName evidence="3">DNA topoisomerase (ATP-hydrolyzing)</fullName>
        <ecNumber evidence="3">5.6.2.2</ecNumber>
    </recommendedName>
</protein>
<dbReference type="InterPro" id="IPR020568">
    <property type="entry name" value="Ribosomal_Su5_D2-typ_SF"/>
</dbReference>
<dbReference type="Gene3D" id="3.40.50.670">
    <property type="match status" value="1"/>
</dbReference>
<dbReference type="EC" id="5.6.2.2" evidence="3"/>
<dbReference type="GO" id="GO:0005524">
    <property type="term" value="F:ATP binding"/>
    <property type="evidence" value="ECO:0007669"/>
    <property type="project" value="InterPro"/>
</dbReference>
<dbReference type="InterPro" id="IPR036890">
    <property type="entry name" value="HATPase_C_sf"/>
</dbReference>
<proteinExistence type="predicted"/>
<dbReference type="SUPFAM" id="SSF54211">
    <property type="entry name" value="Ribosomal protein S5 domain 2-like"/>
    <property type="match status" value="1"/>
</dbReference>
<dbReference type="SUPFAM" id="SSF56719">
    <property type="entry name" value="Type II DNA topoisomerase"/>
    <property type="match status" value="1"/>
</dbReference>
<comment type="catalytic activity">
    <reaction evidence="1">
        <text>ATP-dependent breakage, passage and rejoining of double-stranded DNA.</text>
        <dbReference type="EC" id="5.6.2.2"/>
    </reaction>
</comment>
<dbReference type="CDD" id="cd16928">
    <property type="entry name" value="HATPase_GyrB-like"/>
    <property type="match status" value="1"/>
</dbReference>
<dbReference type="EMBL" id="DVHB01000078">
    <property type="protein sequence ID" value="HIR39646.1"/>
    <property type="molecule type" value="Genomic_DNA"/>
</dbReference>
<dbReference type="Pfam" id="PF00986">
    <property type="entry name" value="DNA_gyraseB_C"/>
    <property type="match status" value="1"/>
</dbReference>
<reference evidence="9" key="2">
    <citation type="journal article" date="2021" name="PeerJ">
        <title>Extensive microbial diversity within the chicken gut microbiome revealed by metagenomics and culture.</title>
        <authorList>
            <person name="Gilroy R."/>
            <person name="Ravi A."/>
            <person name="Getino M."/>
            <person name="Pursley I."/>
            <person name="Horton D.L."/>
            <person name="Alikhan N.F."/>
            <person name="Baker D."/>
            <person name="Gharbi K."/>
            <person name="Hall N."/>
            <person name="Watson M."/>
            <person name="Adriaenssens E.M."/>
            <person name="Foster-Nyarko E."/>
            <person name="Jarju S."/>
            <person name="Secka A."/>
            <person name="Antonio M."/>
            <person name="Oren A."/>
            <person name="Chaudhuri R.R."/>
            <person name="La Ragione R."/>
            <person name="Hildebrand F."/>
            <person name="Pallen M.J."/>
        </authorList>
    </citation>
    <scope>NUCLEOTIDE SEQUENCE</scope>
    <source>
        <strain evidence="9">ChiW25-3613</strain>
    </source>
</reference>
<dbReference type="PANTHER" id="PTHR45866">
    <property type="entry name" value="DNA GYRASE/TOPOISOMERASE SUBUNIT B"/>
    <property type="match status" value="1"/>
</dbReference>
<dbReference type="PROSITE" id="PS00177">
    <property type="entry name" value="TOPOISOMERASE_II"/>
    <property type="match status" value="1"/>
</dbReference>
<keyword evidence="5" id="KW-0460">Magnesium</keyword>
<evidence type="ECO:0000256" key="1">
    <source>
        <dbReference type="ARBA" id="ARBA00000185"/>
    </source>
</evidence>
<dbReference type="InterPro" id="IPR003594">
    <property type="entry name" value="HATPase_dom"/>
</dbReference>
<dbReference type="InterPro" id="IPR013760">
    <property type="entry name" value="Topo_IIA-like_dom_sf"/>
</dbReference>
<dbReference type="InterPro" id="IPR001241">
    <property type="entry name" value="Topo_IIA"/>
</dbReference>
<evidence type="ECO:0000313" key="9">
    <source>
        <dbReference type="EMBL" id="HIR39646.1"/>
    </source>
</evidence>
<feature type="domain" description="Toprim" evidence="8">
    <location>
        <begin position="461"/>
        <end position="575"/>
    </location>
</feature>
<dbReference type="GO" id="GO:0006265">
    <property type="term" value="P:DNA topological change"/>
    <property type="evidence" value="ECO:0007669"/>
    <property type="project" value="InterPro"/>
</dbReference>
<evidence type="ECO:0000256" key="5">
    <source>
        <dbReference type="ARBA" id="ARBA00022842"/>
    </source>
</evidence>
<dbReference type="Pfam" id="PF01751">
    <property type="entry name" value="Toprim"/>
    <property type="match status" value="1"/>
</dbReference>
<dbReference type="Pfam" id="PF02518">
    <property type="entry name" value="HATPase_c"/>
    <property type="match status" value="1"/>
</dbReference>
<dbReference type="AlphaFoldDB" id="A0A9D1DB81"/>
<evidence type="ECO:0000256" key="3">
    <source>
        <dbReference type="ARBA" id="ARBA00012895"/>
    </source>
</evidence>
<dbReference type="SUPFAM" id="SSF55874">
    <property type="entry name" value="ATPase domain of HSP90 chaperone/DNA topoisomerase II/histidine kinase"/>
    <property type="match status" value="1"/>
</dbReference>
<dbReference type="GO" id="GO:0046872">
    <property type="term" value="F:metal ion binding"/>
    <property type="evidence" value="ECO:0007669"/>
    <property type="project" value="UniProtKB-KW"/>
</dbReference>
<keyword evidence="7" id="KW-0413">Isomerase</keyword>
<dbReference type="PRINTS" id="PR00418">
    <property type="entry name" value="TPI2FAMILY"/>
</dbReference>
<dbReference type="Pfam" id="PF00204">
    <property type="entry name" value="DNA_gyraseB"/>
    <property type="match status" value="1"/>
</dbReference>
<comment type="cofactor">
    <cofactor evidence="2">
        <name>Mg(2+)</name>
        <dbReference type="ChEBI" id="CHEBI:18420"/>
    </cofactor>
</comment>
<dbReference type="CDD" id="cd00822">
    <property type="entry name" value="TopoII_Trans_DNA_gyrase"/>
    <property type="match status" value="1"/>
</dbReference>
<dbReference type="SMART" id="SM00433">
    <property type="entry name" value="TOP2c"/>
    <property type="match status" value="1"/>
</dbReference>
<dbReference type="PROSITE" id="PS50880">
    <property type="entry name" value="TOPRIM"/>
    <property type="match status" value="1"/>
</dbReference>
<keyword evidence="4" id="KW-0479">Metal-binding</keyword>
<dbReference type="PRINTS" id="PR01159">
    <property type="entry name" value="DNAGYRASEB"/>
</dbReference>
<dbReference type="Gene3D" id="3.30.230.10">
    <property type="match status" value="1"/>
</dbReference>
<gene>
    <name evidence="9" type="ORF">IAB90_04600</name>
</gene>
<organism evidence="9 10">
    <name type="scientific">Candidatus Coproplasma stercoripullorum</name>
    <dbReference type="NCBI Taxonomy" id="2840751"/>
    <lineage>
        <taxon>Bacteria</taxon>
        <taxon>Bacillati</taxon>
        <taxon>Bacillota</taxon>
        <taxon>Clostridia</taxon>
        <taxon>Eubacteriales</taxon>
        <taxon>Candidatus Coproplasma</taxon>
    </lineage>
</organism>
<dbReference type="GO" id="GO:0003677">
    <property type="term" value="F:DNA binding"/>
    <property type="evidence" value="ECO:0007669"/>
    <property type="project" value="UniProtKB-KW"/>
</dbReference>
<evidence type="ECO:0000259" key="8">
    <source>
        <dbReference type="PROSITE" id="PS50880"/>
    </source>
</evidence>
<dbReference type="SMART" id="SM00387">
    <property type="entry name" value="HATPase_c"/>
    <property type="match status" value="1"/>
</dbReference>
<dbReference type="InterPro" id="IPR006171">
    <property type="entry name" value="TOPRIM_dom"/>
</dbReference>
<evidence type="ECO:0000256" key="6">
    <source>
        <dbReference type="ARBA" id="ARBA00023125"/>
    </source>
</evidence>
<accession>A0A9D1DB81</accession>
<dbReference type="InterPro" id="IPR000565">
    <property type="entry name" value="Topo_IIA_B"/>
</dbReference>
<evidence type="ECO:0000256" key="2">
    <source>
        <dbReference type="ARBA" id="ARBA00001946"/>
    </source>
</evidence>
<dbReference type="InterPro" id="IPR002288">
    <property type="entry name" value="DNA_gyrase_B_C"/>
</dbReference>
<dbReference type="NCBIfam" id="NF004189">
    <property type="entry name" value="PRK05644.1"/>
    <property type="match status" value="1"/>
</dbReference>
<dbReference type="InterPro" id="IPR014721">
    <property type="entry name" value="Ribsml_uS5_D2-typ_fold_subgr"/>
</dbReference>
<comment type="caution">
    <text evidence="9">The sequence shown here is derived from an EMBL/GenBank/DDBJ whole genome shotgun (WGS) entry which is preliminary data.</text>
</comment>
<evidence type="ECO:0000313" key="10">
    <source>
        <dbReference type="Proteomes" id="UP000824179"/>
    </source>
</evidence>
<dbReference type="GO" id="GO:0034335">
    <property type="term" value="F:DNA negative supercoiling activity"/>
    <property type="evidence" value="ECO:0007669"/>
    <property type="project" value="UniProtKB-ARBA"/>
</dbReference>
<dbReference type="InterPro" id="IPR013759">
    <property type="entry name" value="Topo_IIA_B_C"/>
</dbReference>
<evidence type="ECO:0000256" key="7">
    <source>
        <dbReference type="ARBA" id="ARBA00023235"/>
    </source>
</evidence>
<dbReference type="PANTHER" id="PTHR45866:SF12">
    <property type="entry name" value="DNA TOPOISOMERASE 4 SUBUNIT B"/>
    <property type="match status" value="1"/>
</dbReference>
<reference evidence="9" key="1">
    <citation type="submission" date="2020-10" db="EMBL/GenBank/DDBJ databases">
        <authorList>
            <person name="Gilroy R."/>
        </authorList>
    </citation>
    <scope>NUCLEOTIDE SEQUENCE</scope>
    <source>
        <strain evidence="9">ChiW25-3613</strain>
    </source>
</reference>
<dbReference type="Proteomes" id="UP000824179">
    <property type="component" value="Unassembled WGS sequence"/>
</dbReference>
<sequence>MAEKKVHSYDADDLKILEGLEAVRVRPGMYIGSTGARGLHHILWEIVDNSIDEAANGYADEITVKLWKDGSASVRDNGRGMPTDINKKAGISGVELIFTKLHAGGKFDEGNYAFSGGLHGVGASVTNALSRWLEVEVCRGKVFSMRFTSSYDEKNKKWLCGVPDGPLKEVGEQPKAHGTFVRFMPDDRVFETVEWNYDTIAKRLKELAFLNKGVKINLEDERVLYRTAEGEDGEEIKEELPAREPVSFKYDGGLVDFVNYLNADKSTAYSNPLCYSAVKDITVKGFPTGKIKVEFAIAHTKEDTESLFSFVNNIATVEGGYHETGFRNGLLKAVNEYARANGVLKAKDAPFIVDDIKEGLTAVLTVQMNNVEFEGQTKTKLGNPEVKPVVEQVVVEGLKKLMDTRGNRATFDEIAKKAKFAADDRIKHRHERDVAKAASENDGLNLVGKLASCSGRDPDKNELFIVEGDSAGGTAKQARIRQFQSILPLRGKPLNVQKKSALQALQNEELKTLISAIGAGFGKSFDVEKTRYKKVIILSDADQDGMHIRCILLTFFFKYMCDLIKAGYVYIGMPPLYKVYKKDIVEYAYDDKELDEKIKKVGKGYQIQRYKGLGEMSAEQLWETTMDPATRNLIQVTIEDIAEAGRVIDMLMGDKVEGRKEFLNANANFNKVDGFIEKVHFKEEGKSTEGDYYD</sequence>
<name>A0A9D1DB81_9FIRM</name>